<evidence type="ECO:0000256" key="3">
    <source>
        <dbReference type="HAMAP-Rule" id="MF_01217"/>
    </source>
</evidence>
<feature type="modified residue" description="O-(pantetheine 4'-phosphoryl)serine" evidence="3">
    <location>
        <position position="40"/>
    </location>
</feature>
<dbReference type="OrthoDB" id="3392378at2"/>
<keyword evidence="1 3" id="KW-0596">Phosphopantetheine</keyword>
<dbReference type="STRING" id="1117647.M5M_06995"/>
<protein>
    <recommendedName>
        <fullName evidence="3">Acyl carrier protein</fullName>
        <shortName evidence="3">ACP</shortName>
    </recommendedName>
</protein>
<dbReference type="NCBIfam" id="NF003757">
    <property type="entry name" value="PRK05350.1"/>
    <property type="match status" value="1"/>
</dbReference>
<keyword evidence="2 3" id="KW-0597">Phosphoprotein</keyword>
<gene>
    <name evidence="3" type="primary">acpP</name>
    <name evidence="5" type="ordered locus">M5M_06995</name>
</gene>
<comment type="PTM">
    <text evidence="3">4'-phosphopantetheine is transferred from CoA to a specific serine of apo-ACP by AcpS. This modification is essential for activity because fatty acids are bound in thioester linkage to the sulfhydryl of the prosthetic group.</text>
</comment>
<dbReference type="InterPro" id="IPR009081">
    <property type="entry name" value="PP-bd_ACP"/>
</dbReference>
<dbReference type="GO" id="GO:0005737">
    <property type="term" value="C:cytoplasm"/>
    <property type="evidence" value="ECO:0007669"/>
    <property type="project" value="UniProtKB-SubCell"/>
</dbReference>
<dbReference type="AlphaFoldDB" id="K4KHK0"/>
<keyword evidence="3" id="KW-0963">Cytoplasm</keyword>
<dbReference type="Proteomes" id="UP000000466">
    <property type="component" value="Chromosome"/>
</dbReference>
<organism evidence="5 6">
    <name type="scientific">Simiduia agarivorans (strain DSM 21679 / JCM 13881 / BCRC 17597 / SA1)</name>
    <dbReference type="NCBI Taxonomy" id="1117647"/>
    <lineage>
        <taxon>Bacteria</taxon>
        <taxon>Pseudomonadati</taxon>
        <taxon>Pseudomonadota</taxon>
        <taxon>Gammaproteobacteria</taxon>
        <taxon>Cellvibrionales</taxon>
        <taxon>Cellvibrionaceae</taxon>
        <taxon>Simiduia</taxon>
    </lineage>
</organism>
<dbReference type="EMBL" id="CP003746">
    <property type="protein sequence ID" value="AFU98594.1"/>
    <property type="molecule type" value="Genomic_DNA"/>
</dbReference>
<keyword evidence="3" id="KW-0444">Lipid biosynthesis</keyword>
<dbReference type="SUPFAM" id="SSF47336">
    <property type="entry name" value="ACP-like"/>
    <property type="match status" value="1"/>
</dbReference>
<sequence>MQTKEQVFGSIRTILVDMFELDADAIVLDAHLYDDLDIDSIDAVDMVVELKKMTGKAIQPDDFKAVRTVSDVVDVVHQLVN</sequence>
<keyword evidence="3" id="KW-0275">Fatty acid biosynthesis</keyword>
<dbReference type="eggNOG" id="COG0236">
    <property type="taxonomic scope" value="Bacteria"/>
</dbReference>
<name>K4KHK0_SIMAS</name>
<comment type="subcellular location">
    <subcellularLocation>
        <location evidence="3">Cytoplasm</location>
    </subcellularLocation>
</comment>
<dbReference type="HAMAP" id="MF_01217">
    <property type="entry name" value="Acyl_carrier"/>
    <property type="match status" value="1"/>
</dbReference>
<dbReference type="KEGG" id="saga:M5M_06995"/>
<evidence type="ECO:0000256" key="2">
    <source>
        <dbReference type="ARBA" id="ARBA00022553"/>
    </source>
</evidence>
<feature type="domain" description="Carrier" evidence="4">
    <location>
        <begin position="5"/>
        <end position="80"/>
    </location>
</feature>
<keyword evidence="6" id="KW-1185">Reference proteome</keyword>
<proteinExistence type="inferred from homology"/>
<comment type="similarity">
    <text evidence="3">Belongs to the acyl carrier protein (ACP) family.</text>
</comment>
<evidence type="ECO:0000313" key="6">
    <source>
        <dbReference type="Proteomes" id="UP000000466"/>
    </source>
</evidence>
<dbReference type="UniPathway" id="UPA00094"/>
<evidence type="ECO:0000256" key="1">
    <source>
        <dbReference type="ARBA" id="ARBA00022450"/>
    </source>
</evidence>
<accession>K4KHK0</accession>
<dbReference type="InterPro" id="IPR003231">
    <property type="entry name" value="ACP"/>
</dbReference>
<comment type="function">
    <text evidence="3">Carrier of the growing fatty acid chain in fatty acid biosynthesis.</text>
</comment>
<dbReference type="InterPro" id="IPR036736">
    <property type="entry name" value="ACP-like_sf"/>
</dbReference>
<keyword evidence="3" id="KW-0443">Lipid metabolism</keyword>
<comment type="pathway">
    <text evidence="3">Lipid metabolism; fatty acid biosynthesis.</text>
</comment>
<dbReference type="Gene3D" id="1.10.1200.10">
    <property type="entry name" value="ACP-like"/>
    <property type="match status" value="1"/>
</dbReference>
<dbReference type="PROSITE" id="PS50075">
    <property type="entry name" value="CARRIER"/>
    <property type="match status" value="1"/>
</dbReference>
<dbReference type="HOGENOM" id="CLU_108696_5_4_6"/>
<dbReference type="RefSeq" id="WP_015046767.1">
    <property type="nucleotide sequence ID" value="NC_018868.3"/>
</dbReference>
<dbReference type="GO" id="GO:0000036">
    <property type="term" value="F:acyl carrier activity"/>
    <property type="evidence" value="ECO:0007669"/>
    <property type="project" value="UniProtKB-UniRule"/>
</dbReference>
<dbReference type="Pfam" id="PF00550">
    <property type="entry name" value="PP-binding"/>
    <property type="match status" value="1"/>
</dbReference>
<evidence type="ECO:0000313" key="5">
    <source>
        <dbReference type="EMBL" id="AFU98594.1"/>
    </source>
</evidence>
<evidence type="ECO:0000259" key="4">
    <source>
        <dbReference type="PROSITE" id="PS50075"/>
    </source>
</evidence>
<keyword evidence="3" id="KW-0276">Fatty acid metabolism</keyword>
<reference evidence="5 6" key="1">
    <citation type="journal article" date="2013" name="Genome Announc.">
        <title>Complete genome sequence of Simiduia agarivorans SA1(T), a marine bacterium able to degrade a variety of polysaccharides.</title>
        <authorList>
            <person name="Lin S.Y."/>
            <person name="Shieh W.Y."/>
            <person name="Chen J.S."/>
            <person name="Tang S.L."/>
        </authorList>
    </citation>
    <scope>NUCLEOTIDE SEQUENCE [LARGE SCALE GENOMIC DNA]</scope>
    <source>
        <strain evidence="6">DSM 21679 / JCM 13881 / BCRC 17597 / SA1</strain>
    </source>
</reference>